<organism evidence="1 2">
    <name type="scientific">Tanacetum coccineum</name>
    <dbReference type="NCBI Taxonomy" id="301880"/>
    <lineage>
        <taxon>Eukaryota</taxon>
        <taxon>Viridiplantae</taxon>
        <taxon>Streptophyta</taxon>
        <taxon>Embryophyta</taxon>
        <taxon>Tracheophyta</taxon>
        <taxon>Spermatophyta</taxon>
        <taxon>Magnoliopsida</taxon>
        <taxon>eudicotyledons</taxon>
        <taxon>Gunneridae</taxon>
        <taxon>Pentapetalae</taxon>
        <taxon>asterids</taxon>
        <taxon>campanulids</taxon>
        <taxon>Asterales</taxon>
        <taxon>Asteraceae</taxon>
        <taxon>Asteroideae</taxon>
        <taxon>Anthemideae</taxon>
        <taxon>Anthemidinae</taxon>
        <taxon>Tanacetum</taxon>
    </lineage>
</organism>
<sequence length="116" mass="12945">MVVPLSAKALIIQEASKWNQREITLKFGPLSLKYTLALAVKLLLASGMGTDIREACVPFWSSRWNQTVPINIPLDQVNRGVKATNKIREVLMDNYAKEKRPSDGTANSNTRIAFSK</sequence>
<reference evidence="1" key="2">
    <citation type="submission" date="2022-01" db="EMBL/GenBank/DDBJ databases">
        <authorList>
            <person name="Yamashiro T."/>
            <person name="Shiraishi A."/>
            <person name="Satake H."/>
            <person name="Nakayama K."/>
        </authorList>
    </citation>
    <scope>NUCLEOTIDE SEQUENCE</scope>
</reference>
<comment type="caution">
    <text evidence="1">The sequence shown here is derived from an EMBL/GenBank/DDBJ whole genome shotgun (WGS) entry which is preliminary data.</text>
</comment>
<evidence type="ECO:0000313" key="1">
    <source>
        <dbReference type="EMBL" id="GJT38802.1"/>
    </source>
</evidence>
<keyword evidence="2" id="KW-1185">Reference proteome</keyword>
<name>A0ABQ5DIG1_9ASTR</name>
<accession>A0ABQ5DIG1</accession>
<dbReference type="Proteomes" id="UP001151760">
    <property type="component" value="Unassembled WGS sequence"/>
</dbReference>
<proteinExistence type="predicted"/>
<reference evidence="1" key="1">
    <citation type="journal article" date="2022" name="Int. J. Mol. Sci.">
        <title>Draft Genome of Tanacetum Coccineum: Genomic Comparison of Closely Related Tanacetum-Family Plants.</title>
        <authorList>
            <person name="Yamashiro T."/>
            <person name="Shiraishi A."/>
            <person name="Nakayama K."/>
            <person name="Satake H."/>
        </authorList>
    </citation>
    <scope>NUCLEOTIDE SEQUENCE</scope>
</reference>
<protein>
    <submittedName>
        <fullName evidence="1">Uncharacterized protein</fullName>
    </submittedName>
</protein>
<gene>
    <name evidence="1" type="ORF">Tco_0938667</name>
</gene>
<dbReference type="EMBL" id="BQNB010015333">
    <property type="protein sequence ID" value="GJT38802.1"/>
    <property type="molecule type" value="Genomic_DNA"/>
</dbReference>
<evidence type="ECO:0000313" key="2">
    <source>
        <dbReference type="Proteomes" id="UP001151760"/>
    </source>
</evidence>